<protein>
    <submittedName>
        <fullName evidence="2">Uncharacterized protein</fullName>
    </submittedName>
</protein>
<accession>A0AB34J1A8</accession>
<evidence type="ECO:0000313" key="2">
    <source>
        <dbReference type="EMBL" id="KAL1510305.1"/>
    </source>
</evidence>
<dbReference type="EMBL" id="JBGBPQ010000015">
    <property type="protein sequence ID" value="KAL1510305.1"/>
    <property type="molecule type" value="Genomic_DNA"/>
</dbReference>
<evidence type="ECO:0000256" key="1">
    <source>
        <dbReference type="SAM" id="MobiDB-lite"/>
    </source>
</evidence>
<sequence>MVAELSLRGFPGAGQDTLPYALSQVAHSWSVFGGPGSTAHLRGKLAKEGRKYIVATLKHFGQLRHSFINSRNPNAAPYSVLTPAAARQRFDWHMGMLQGSLTVQFIMDYYCDSVGNRDDGDADSDWEREARQSKRGTKRNGAGQNKRARKACLGDAGVSHVRILSKQGAKRWRQRRARARRSTHQS</sequence>
<evidence type="ECO:0000313" key="3">
    <source>
        <dbReference type="Proteomes" id="UP001515480"/>
    </source>
</evidence>
<name>A0AB34J1A8_PRYPA</name>
<feature type="region of interest" description="Disordered" evidence="1">
    <location>
        <begin position="118"/>
        <end position="186"/>
    </location>
</feature>
<comment type="caution">
    <text evidence="2">The sequence shown here is derived from an EMBL/GenBank/DDBJ whole genome shotgun (WGS) entry which is preliminary data.</text>
</comment>
<dbReference type="Proteomes" id="UP001515480">
    <property type="component" value="Unassembled WGS sequence"/>
</dbReference>
<organism evidence="2 3">
    <name type="scientific">Prymnesium parvum</name>
    <name type="common">Toxic golden alga</name>
    <dbReference type="NCBI Taxonomy" id="97485"/>
    <lineage>
        <taxon>Eukaryota</taxon>
        <taxon>Haptista</taxon>
        <taxon>Haptophyta</taxon>
        <taxon>Prymnesiophyceae</taxon>
        <taxon>Prymnesiales</taxon>
        <taxon>Prymnesiaceae</taxon>
        <taxon>Prymnesium</taxon>
    </lineage>
</organism>
<proteinExistence type="predicted"/>
<feature type="compositionally biased region" description="Basic residues" evidence="1">
    <location>
        <begin position="168"/>
        <end position="186"/>
    </location>
</feature>
<feature type="compositionally biased region" description="Basic and acidic residues" evidence="1">
    <location>
        <begin position="118"/>
        <end position="132"/>
    </location>
</feature>
<reference evidence="2 3" key="1">
    <citation type="journal article" date="2024" name="Science">
        <title>Giant polyketide synthase enzymes in the biosynthesis of giant marine polyether toxins.</title>
        <authorList>
            <person name="Fallon T.R."/>
            <person name="Shende V.V."/>
            <person name="Wierzbicki I.H."/>
            <person name="Pendleton A.L."/>
            <person name="Watervoot N.F."/>
            <person name="Auber R.P."/>
            <person name="Gonzalez D.J."/>
            <person name="Wisecaver J.H."/>
            <person name="Moore B.S."/>
        </authorList>
    </citation>
    <scope>NUCLEOTIDE SEQUENCE [LARGE SCALE GENOMIC DNA]</scope>
    <source>
        <strain evidence="2 3">12B1</strain>
    </source>
</reference>
<gene>
    <name evidence="2" type="ORF">AB1Y20_006625</name>
</gene>
<keyword evidence="3" id="KW-1185">Reference proteome</keyword>
<dbReference type="AlphaFoldDB" id="A0AB34J1A8"/>